<comment type="catalytic activity">
    <reaction evidence="8">
        <text>(7R,8S)-8-amino-7-(carboxyamino)nonanoate + ATP = (4R,5S)-dethiobiotin + ADP + phosphate + H(+)</text>
        <dbReference type="Rhea" id="RHEA:63684"/>
        <dbReference type="ChEBI" id="CHEBI:15378"/>
        <dbReference type="ChEBI" id="CHEBI:30616"/>
        <dbReference type="ChEBI" id="CHEBI:43474"/>
        <dbReference type="ChEBI" id="CHEBI:149470"/>
        <dbReference type="ChEBI" id="CHEBI:149473"/>
        <dbReference type="ChEBI" id="CHEBI:456216"/>
    </reaction>
</comment>
<dbReference type="CDD" id="cd03109">
    <property type="entry name" value="DTBS"/>
    <property type="match status" value="1"/>
</dbReference>
<dbReference type="Proteomes" id="UP000249260">
    <property type="component" value="Unassembled WGS sequence"/>
</dbReference>
<dbReference type="GO" id="GO:0000287">
    <property type="term" value="F:magnesium ion binding"/>
    <property type="evidence" value="ECO:0007669"/>
    <property type="project" value="UniProtKB-UniRule"/>
</dbReference>
<dbReference type="AlphaFoldDB" id="A0A328U379"/>
<dbReference type="InterPro" id="IPR004472">
    <property type="entry name" value="DTB_synth_BioD"/>
</dbReference>
<dbReference type="EMBL" id="QLUW01000001">
    <property type="protein sequence ID" value="RAP77277.1"/>
    <property type="molecule type" value="Genomic_DNA"/>
</dbReference>
<dbReference type="GO" id="GO:0004141">
    <property type="term" value="F:dethiobiotin synthase activity"/>
    <property type="evidence" value="ECO:0007669"/>
    <property type="project" value="UniProtKB-UniRule"/>
</dbReference>
<evidence type="ECO:0000313" key="10">
    <source>
        <dbReference type="EMBL" id="RAP77277.1"/>
    </source>
</evidence>
<name>A0A328U379_9BACL</name>
<organism evidence="10 11">
    <name type="scientific">Paenibacillus montanisoli</name>
    <dbReference type="NCBI Taxonomy" id="2081970"/>
    <lineage>
        <taxon>Bacteria</taxon>
        <taxon>Bacillati</taxon>
        <taxon>Bacillota</taxon>
        <taxon>Bacilli</taxon>
        <taxon>Bacillales</taxon>
        <taxon>Paenibacillaceae</taxon>
        <taxon>Paenibacillus</taxon>
    </lineage>
</organism>
<sequence>MSRFKGLFVTGTDTGVGKTVITAAVAAALRAEGFSVGVWKPVQSGARLGSGESDAERLIIASGIEDTPEAVAPFTFEAPIAPILAAQQAGITLTMEGLLAGGDPLASRYDALVVEGAGGAAVPLTNLEIVADLIAILQMPVLIVARSGLGTINHTLLTAMFLRERSIPIVGVILNEGEKAAHMTIEDPSHTSNAEMIERYGGLNVLGRFPTLQTEAAGEALAAICHQHIQMKPIREAIGLHI</sequence>
<dbReference type="InterPro" id="IPR027417">
    <property type="entry name" value="P-loop_NTPase"/>
</dbReference>
<keyword evidence="6 9" id="KW-0067">ATP-binding</keyword>
<dbReference type="PANTHER" id="PTHR43210:SF2">
    <property type="entry name" value="ATP-DEPENDENT DETHIOBIOTIN SYNTHETASE BIOD 2"/>
    <property type="match status" value="1"/>
</dbReference>
<dbReference type="EC" id="6.3.3.3" evidence="9"/>
<dbReference type="RefSeq" id="WP_112880402.1">
    <property type="nucleotide sequence ID" value="NZ_QLUW01000001.1"/>
</dbReference>
<dbReference type="SUPFAM" id="SSF52540">
    <property type="entry name" value="P-loop containing nucleoside triphosphate hydrolases"/>
    <property type="match status" value="1"/>
</dbReference>
<feature type="binding site" evidence="9">
    <location>
        <position position="54"/>
    </location>
    <ligand>
        <name>Mg(2+)</name>
        <dbReference type="ChEBI" id="CHEBI:18420"/>
    </ligand>
</feature>
<comment type="subcellular location">
    <subcellularLocation>
        <location evidence="9">Cytoplasm</location>
    </subcellularLocation>
</comment>
<dbReference type="NCBIfam" id="TIGR00347">
    <property type="entry name" value="bioD"/>
    <property type="match status" value="1"/>
</dbReference>
<evidence type="ECO:0000256" key="7">
    <source>
        <dbReference type="ARBA" id="ARBA00022842"/>
    </source>
</evidence>
<comment type="caution">
    <text evidence="9">Lacks conserved residue(s) required for the propagation of feature annotation.</text>
</comment>
<comment type="similarity">
    <text evidence="9">Belongs to the dethiobiotin synthetase family.</text>
</comment>
<dbReference type="UniPathway" id="UPA00078">
    <property type="reaction ID" value="UER00161"/>
</dbReference>
<dbReference type="PANTHER" id="PTHR43210">
    <property type="entry name" value="DETHIOBIOTIN SYNTHETASE"/>
    <property type="match status" value="1"/>
</dbReference>
<evidence type="ECO:0000256" key="5">
    <source>
        <dbReference type="ARBA" id="ARBA00022756"/>
    </source>
</evidence>
<comment type="catalytic activity">
    <reaction evidence="9">
        <text>(7R,8S)-7,8-diammoniononanoate + CO2 + ATP = (4R,5S)-dethiobiotin + ADP + phosphate + 3 H(+)</text>
        <dbReference type="Rhea" id="RHEA:15805"/>
        <dbReference type="ChEBI" id="CHEBI:15378"/>
        <dbReference type="ChEBI" id="CHEBI:16526"/>
        <dbReference type="ChEBI" id="CHEBI:30616"/>
        <dbReference type="ChEBI" id="CHEBI:43474"/>
        <dbReference type="ChEBI" id="CHEBI:149469"/>
        <dbReference type="ChEBI" id="CHEBI:149473"/>
        <dbReference type="ChEBI" id="CHEBI:456216"/>
        <dbReference type="EC" id="6.3.3.3"/>
    </reaction>
</comment>
<dbReference type="Gene3D" id="3.40.50.300">
    <property type="entry name" value="P-loop containing nucleotide triphosphate hydrolases"/>
    <property type="match status" value="1"/>
</dbReference>
<keyword evidence="3 9" id="KW-0479">Metal-binding</keyword>
<feature type="binding site" evidence="9">
    <location>
        <begin position="210"/>
        <end position="212"/>
    </location>
    <ligand>
        <name>ATP</name>
        <dbReference type="ChEBI" id="CHEBI:30616"/>
    </ligand>
</feature>
<feature type="binding site" evidence="9">
    <location>
        <position position="44"/>
    </location>
    <ligand>
        <name>substrate</name>
    </ligand>
</feature>
<evidence type="ECO:0000256" key="4">
    <source>
        <dbReference type="ARBA" id="ARBA00022741"/>
    </source>
</evidence>
<proteinExistence type="inferred from homology"/>
<evidence type="ECO:0000256" key="3">
    <source>
        <dbReference type="ARBA" id="ARBA00022723"/>
    </source>
</evidence>
<dbReference type="HAMAP" id="MF_00336">
    <property type="entry name" value="BioD"/>
    <property type="match status" value="1"/>
</dbReference>
<comment type="subunit">
    <text evidence="9">Homodimer.</text>
</comment>
<keyword evidence="7 9" id="KW-0460">Magnesium</keyword>
<evidence type="ECO:0000256" key="8">
    <source>
        <dbReference type="ARBA" id="ARBA00047386"/>
    </source>
</evidence>
<dbReference type="GO" id="GO:0005524">
    <property type="term" value="F:ATP binding"/>
    <property type="evidence" value="ECO:0007669"/>
    <property type="project" value="UniProtKB-UniRule"/>
</dbReference>
<feature type="binding site" evidence="9">
    <location>
        <position position="19"/>
    </location>
    <ligand>
        <name>Mg(2+)</name>
        <dbReference type="ChEBI" id="CHEBI:18420"/>
    </ligand>
</feature>
<dbReference type="PIRSF" id="PIRSF006755">
    <property type="entry name" value="DTB_synth"/>
    <property type="match status" value="1"/>
</dbReference>
<feature type="binding site" evidence="9">
    <location>
        <position position="115"/>
    </location>
    <ligand>
        <name>Mg(2+)</name>
        <dbReference type="ChEBI" id="CHEBI:18420"/>
    </ligand>
</feature>
<gene>
    <name evidence="9 10" type="primary">bioD</name>
    <name evidence="10" type="ORF">DL346_01910</name>
</gene>
<evidence type="ECO:0000256" key="1">
    <source>
        <dbReference type="ARBA" id="ARBA00022490"/>
    </source>
</evidence>
<keyword evidence="2 9" id="KW-0436">Ligase</keyword>
<feature type="binding site" evidence="9">
    <location>
        <begin position="115"/>
        <end position="118"/>
    </location>
    <ligand>
        <name>ATP</name>
        <dbReference type="ChEBI" id="CHEBI:30616"/>
    </ligand>
</feature>
<evidence type="ECO:0000256" key="6">
    <source>
        <dbReference type="ARBA" id="ARBA00022840"/>
    </source>
</evidence>
<comment type="cofactor">
    <cofactor evidence="9">
        <name>Mg(2+)</name>
        <dbReference type="ChEBI" id="CHEBI:18420"/>
    </cofactor>
</comment>
<feature type="active site" evidence="9">
    <location>
        <position position="40"/>
    </location>
</feature>
<feature type="binding site" evidence="9">
    <location>
        <begin position="175"/>
        <end position="176"/>
    </location>
    <ligand>
        <name>ATP</name>
        <dbReference type="ChEBI" id="CHEBI:30616"/>
    </ligand>
</feature>
<keyword evidence="1 9" id="KW-0963">Cytoplasm</keyword>
<comment type="pathway">
    <text evidence="9">Cofactor biosynthesis; biotin biosynthesis; biotin from 7,8-diaminononanoate: step 1/2.</text>
</comment>
<keyword evidence="5 9" id="KW-0093">Biotin biosynthesis</keyword>
<feature type="binding site" evidence="9">
    <location>
        <position position="54"/>
    </location>
    <ligand>
        <name>ATP</name>
        <dbReference type="ChEBI" id="CHEBI:30616"/>
    </ligand>
</feature>
<evidence type="ECO:0000256" key="2">
    <source>
        <dbReference type="ARBA" id="ARBA00022598"/>
    </source>
</evidence>
<comment type="caution">
    <text evidence="10">The sequence shown here is derived from an EMBL/GenBank/DDBJ whole genome shotgun (WGS) entry which is preliminary data.</text>
</comment>
<dbReference type="Pfam" id="PF13500">
    <property type="entry name" value="AAA_26"/>
    <property type="match status" value="1"/>
</dbReference>
<reference evidence="10 11" key="1">
    <citation type="submission" date="2018-06" db="EMBL/GenBank/DDBJ databases">
        <title>Paenibacillus montanisoli sp. nov., isolated from mountain area soil.</title>
        <authorList>
            <person name="Wu M."/>
        </authorList>
    </citation>
    <scope>NUCLEOTIDE SEQUENCE [LARGE SCALE GENOMIC DNA]</scope>
    <source>
        <strain evidence="10 11">RA17</strain>
    </source>
</reference>
<evidence type="ECO:0000256" key="9">
    <source>
        <dbReference type="HAMAP-Rule" id="MF_00336"/>
    </source>
</evidence>
<comment type="function">
    <text evidence="9">Catalyzes a mechanistically unusual reaction, the ATP-dependent insertion of CO2 between the N7 and N8 nitrogen atoms of 7,8-diaminopelargonic acid (DAPA, also called 7,8-diammoniononanoate) to form a ureido ring.</text>
</comment>
<dbReference type="GO" id="GO:0005829">
    <property type="term" value="C:cytosol"/>
    <property type="evidence" value="ECO:0007669"/>
    <property type="project" value="TreeGrafter"/>
</dbReference>
<dbReference type="GO" id="GO:0009102">
    <property type="term" value="P:biotin biosynthetic process"/>
    <property type="evidence" value="ECO:0007669"/>
    <property type="project" value="UniProtKB-UniRule"/>
</dbReference>
<accession>A0A328U379</accession>
<evidence type="ECO:0000313" key="11">
    <source>
        <dbReference type="Proteomes" id="UP000249260"/>
    </source>
</evidence>
<dbReference type="OrthoDB" id="9802097at2"/>
<keyword evidence="4 9" id="KW-0547">Nucleotide-binding</keyword>
<protein>
    <recommendedName>
        <fullName evidence="9">ATP-dependent dethiobiotin synthetase BioD</fullName>
        <ecNumber evidence="9">6.3.3.3</ecNumber>
    </recommendedName>
    <alternativeName>
        <fullName evidence="9">DTB synthetase</fullName>
        <shortName evidence="9">DTBS</shortName>
    </alternativeName>
    <alternativeName>
        <fullName evidence="9">Dethiobiotin synthase</fullName>
    </alternativeName>
</protein>
<feature type="binding site" evidence="9">
    <location>
        <begin position="15"/>
        <end position="20"/>
    </location>
    <ligand>
        <name>ATP</name>
        <dbReference type="ChEBI" id="CHEBI:30616"/>
    </ligand>
</feature>
<keyword evidence="11" id="KW-1185">Reference proteome</keyword>